<accession>A0A0M2KLD0</accession>
<dbReference type="RefSeq" id="WP_040465749.1">
    <property type="nucleotide sequence ID" value="NZ_CP089932.1"/>
</dbReference>
<evidence type="ECO:0000313" key="2">
    <source>
        <dbReference type="EMBL" id="KKF37801.1"/>
    </source>
</evidence>
<feature type="domain" description="Putative exodeoxyribonuclease 8 PDDEXK-like" evidence="1">
    <location>
        <begin position="36"/>
        <end position="250"/>
    </location>
</feature>
<dbReference type="STRING" id="65700.SY86_09650"/>
<gene>
    <name evidence="2" type="ORF">SY86_09650</name>
    <name evidence="3" type="ORF">SY86_11880</name>
</gene>
<dbReference type="Gene3D" id="3.90.320.10">
    <property type="match status" value="1"/>
</dbReference>
<dbReference type="AlphaFoldDB" id="A0A0M2KLD0"/>
<keyword evidence="4" id="KW-1185">Reference proteome</keyword>
<reference evidence="2 4" key="1">
    <citation type="submission" date="2015-01" db="EMBL/GenBank/DDBJ databases">
        <title>Erwinia tracheiphila.</title>
        <authorList>
            <person name="Shapiro L.R."/>
        </authorList>
    </citation>
    <scope>NUCLEOTIDE SEQUENCE [LARGE SCALE GENOMIC DNA]</scope>
    <source>
        <strain evidence="2 4">BuffGH</strain>
    </source>
</reference>
<sequence>MYYQISNADYHAGPGVSKSQLDDIAVDPAIFRWRKAAPVDTEKTAALDKGTALHCLLLEPDEYEQRFIIAPEFNRRTTEGKNEEKAFIESCQQSGKIIISHDDNRKLHLMRDSAMAHPGARALLEAEGHCESSLYWNDPETGELCRIRPDKHLVNMPFIVDVKKVADMSRFARHIEEFRYHVQAAMYSEGWRAHTGEMPRFVFLAVSESIECGRYPVHTYILDSEGMEEGCRLFRRDLDSWHRCNESGEWGWGFEEIQRPYWARG</sequence>
<proteinExistence type="predicted"/>
<dbReference type="EMBL" id="JXNU01000003">
    <property type="protein sequence ID" value="KKF37824.1"/>
    <property type="molecule type" value="Genomic_DNA"/>
</dbReference>
<dbReference type="Pfam" id="PF12684">
    <property type="entry name" value="DUF3799"/>
    <property type="match status" value="1"/>
</dbReference>
<name>A0A0M2KLD0_9GAMM</name>
<dbReference type="Proteomes" id="UP000033924">
    <property type="component" value="Unassembled WGS sequence"/>
</dbReference>
<evidence type="ECO:0000259" key="1">
    <source>
        <dbReference type="Pfam" id="PF12684"/>
    </source>
</evidence>
<protein>
    <submittedName>
        <fullName evidence="2">Exodeoxyribonuclease VIII</fullName>
    </submittedName>
</protein>
<organism evidence="2 4">
    <name type="scientific">Erwinia tracheiphila</name>
    <dbReference type="NCBI Taxonomy" id="65700"/>
    <lineage>
        <taxon>Bacteria</taxon>
        <taxon>Pseudomonadati</taxon>
        <taxon>Pseudomonadota</taxon>
        <taxon>Gammaproteobacteria</taxon>
        <taxon>Enterobacterales</taxon>
        <taxon>Erwiniaceae</taxon>
        <taxon>Erwinia</taxon>
    </lineage>
</organism>
<dbReference type="InterPro" id="IPR011604">
    <property type="entry name" value="PDDEXK-like_dom_sf"/>
</dbReference>
<evidence type="ECO:0000313" key="3">
    <source>
        <dbReference type="EMBL" id="KKF37824.1"/>
    </source>
</evidence>
<dbReference type="PATRIC" id="fig|65700.7.peg.2432"/>
<dbReference type="InterPro" id="IPR024432">
    <property type="entry name" value="Put_RecE_PDDEXK-like_dom"/>
</dbReference>
<comment type="caution">
    <text evidence="2">The sequence shown here is derived from an EMBL/GenBank/DDBJ whole genome shotgun (WGS) entry which is preliminary data.</text>
</comment>
<dbReference type="EMBL" id="JXNU01000003">
    <property type="protein sequence ID" value="KKF37801.1"/>
    <property type="molecule type" value="Genomic_DNA"/>
</dbReference>
<evidence type="ECO:0000313" key="4">
    <source>
        <dbReference type="Proteomes" id="UP000033924"/>
    </source>
</evidence>